<reference evidence="2" key="1">
    <citation type="submission" date="2019-08" db="EMBL/GenBank/DDBJ databases">
        <authorList>
            <person name="Kucharzyk K."/>
            <person name="Murdoch R.W."/>
            <person name="Higgins S."/>
            <person name="Loffler F."/>
        </authorList>
    </citation>
    <scope>NUCLEOTIDE SEQUENCE</scope>
</reference>
<dbReference type="Pfam" id="PF00027">
    <property type="entry name" value="cNMP_binding"/>
    <property type="match status" value="1"/>
</dbReference>
<dbReference type="SUPFAM" id="SSF51206">
    <property type="entry name" value="cAMP-binding domain-like"/>
    <property type="match status" value="1"/>
</dbReference>
<accession>A0A644SXN1</accession>
<comment type="caution">
    <text evidence="2">The sequence shown here is derived from an EMBL/GenBank/DDBJ whole genome shotgun (WGS) entry which is preliminary data.</text>
</comment>
<protein>
    <recommendedName>
        <fullName evidence="1">Cyclic nucleotide-binding domain-containing protein</fullName>
    </recommendedName>
</protein>
<dbReference type="Pfam" id="PF21926">
    <property type="entry name" value="FeeM"/>
    <property type="match status" value="1"/>
</dbReference>
<gene>
    <name evidence="2" type="ORF">SDC9_03923</name>
</gene>
<dbReference type="CDD" id="cd00038">
    <property type="entry name" value="CAP_ED"/>
    <property type="match status" value="1"/>
</dbReference>
<dbReference type="InterPro" id="IPR016181">
    <property type="entry name" value="Acyl_CoA_acyltransferase"/>
</dbReference>
<dbReference type="EMBL" id="VSSQ01000007">
    <property type="protein sequence ID" value="MPL58391.1"/>
    <property type="molecule type" value="Genomic_DNA"/>
</dbReference>
<dbReference type="InterPro" id="IPR018490">
    <property type="entry name" value="cNMP-bd_dom_sf"/>
</dbReference>
<organism evidence="2">
    <name type="scientific">bioreactor metagenome</name>
    <dbReference type="NCBI Taxonomy" id="1076179"/>
    <lineage>
        <taxon>unclassified sequences</taxon>
        <taxon>metagenomes</taxon>
        <taxon>ecological metagenomes</taxon>
    </lineage>
</organism>
<dbReference type="Gene3D" id="2.60.120.10">
    <property type="entry name" value="Jelly Rolls"/>
    <property type="match status" value="1"/>
</dbReference>
<name>A0A644SXN1_9ZZZZ</name>
<dbReference type="SUPFAM" id="SSF55729">
    <property type="entry name" value="Acyl-CoA N-acyltransferases (Nat)"/>
    <property type="match status" value="1"/>
</dbReference>
<dbReference type="InterPro" id="IPR014710">
    <property type="entry name" value="RmlC-like_jellyroll"/>
</dbReference>
<feature type="domain" description="Cyclic nucleotide-binding" evidence="1">
    <location>
        <begin position="264"/>
        <end position="381"/>
    </location>
</feature>
<dbReference type="PROSITE" id="PS50042">
    <property type="entry name" value="CNMP_BINDING_3"/>
    <property type="match status" value="1"/>
</dbReference>
<dbReference type="InterPro" id="IPR000595">
    <property type="entry name" value="cNMP-bd_dom"/>
</dbReference>
<evidence type="ECO:0000313" key="2">
    <source>
        <dbReference type="EMBL" id="MPL58391.1"/>
    </source>
</evidence>
<sequence>MKTKYQQAVFSPNHDQGRSIEIGIASTEHEKEEIFRLRYRIYVEEMCRKPVTIDHSSKLLFDEMDKWAFLLYAKVGSEFVGTMRINIGLIEEFPRDLAQLLFMDSFKHFCKESGYPLIAFSSKLMVAPSYRNSPALHLLSAKGYELYCDHHVQFNFGGCNFYLVRLYEQFGCRRFGRNFVDPGFGLLTPFILLVNDTEHLKAVRSPFIRIARKRGLANCAATNWFYQEFPEAASVINSQLVTEEELWDFLCNSLGGSPQEIIPALRGLSEIEARTFLYSTCVSAQCYPGDHLITYGMISDELNILVSGMLISFDKSSFLKSSIHPGQHFGAIGLFCQAIQDVDIKAATISDILVLSRQAFASFSRSKPDIAYKIMNNLLSKSKVSDFRRIIK</sequence>
<dbReference type="Gene3D" id="3.40.630.30">
    <property type="match status" value="1"/>
</dbReference>
<proteinExistence type="predicted"/>
<dbReference type="AlphaFoldDB" id="A0A644SXN1"/>
<evidence type="ECO:0000259" key="1">
    <source>
        <dbReference type="PROSITE" id="PS50042"/>
    </source>
</evidence>
<dbReference type="InterPro" id="IPR054597">
    <property type="entry name" value="FeeM_cat"/>
</dbReference>